<dbReference type="EMBL" id="CAXAMM010016125">
    <property type="protein sequence ID" value="CAK9038126.1"/>
    <property type="molecule type" value="Genomic_DNA"/>
</dbReference>
<name>A0ABP0LG36_9DINO</name>
<evidence type="ECO:0000313" key="2">
    <source>
        <dbReference type="EMBL" id="CAK9038126.1"/>
    </source>
</evidence>
<accession>A0ABP0LG36</accession>
<comment type="caution">
    <text evidence="2">The sequence shown here is derived from an EMBL/GenBank/DDBJ whole genome shotgun (WGS) entry which is preliminary data.</text>
</comment>
<reference evidence="2 3" key="1">
    <citation type="submission" date="2024-02" db="EMBL/GenBank/DDBJ databases">
        <authorList>
            <person name="Chen Y."/>
            <person name="Shah S."/>
            <person name="Dougan E. K."/>
            <person name="Thang M."/>
            <person name="Chan C."/>
        </authorList>
    </citation>
    <scope>NUCLEOTIDE SEQUENCE [LARGE SCALE GENOMIC DNA]</scope>
</reference>
<protein>
    <submittedName>
        <fullName evidence="2">Leucine-rich repeat protein SHOC-2</fullName>
    </submittedName>
</protein>
<feature type="transmembrane region" description="Helical" evidence="1">
    <location>
        <begin position="82"/>
        <end position="103"/>
    </location>
</feature>
<feature type="transmembrane region" description="Helical" evidence="1">
    <location>
        <begin position="330"/>
        <end position="355"/>
    </location>
</feature>
<keyword evidence="1" id="KW-0812">Transmembrane</keyword>
<evidence type="ECO:0000256" key="1">
    <source>
        <dbReference type="SAM" id="Phobius"/>
    </source>
</evidence>
<gene>
    <name evidence="2" type="ORF">SCF082_LOCUS22474</name>
</gene>
<keyword evidence="1" id="KW-0472">Membrane</keyword>
<organism evidence="2 3">
    <name type="scientific">Durusdinium trenchii</name>
    <dbReference type="NCBI Taxonomy" id="1381693"/>
    <lineage>
        <taxon>Eukaryota</taxon>
        <taxon>Sar</taxon>
        <taxon>Alveolata</taxon>
        <taxon>Dinophyceae</taxon>
        <taxon>Suessiales</taxon>
        <taxon>Symbiodiniaceae</taxon>
        <taxon>Durusdinium</taxon>
    </lineage>
</organism>
<keyword evidence="3" id="KW-1185">Reference proteome</keyword>
<sequence length="368" mass="40393">MVRVLAQVLRKQTPHIEAGLVHQASWPRQYLQTTAILASEAMDLEAREHEARPLLGNFDNNKLATVASKQEAYLASVNARNFGWHLLMLIPAPQILFMGLLFFVNRFLYWHSLIVIFFAASFVLVSLWAMQNYKQMWRQRLAKLTLMAAACGLLTGCSIYYSCTIYYFHYKHASTYASVVPSQSAESILDAGIVSFAVGSMVDRSRSVGFQSSAGFLVCVAPIVDGSMSPGSLTNFYAYGINCCSHRGNFNCDDARNPSAHHGMLLPDPSDVLPPLLADISMGPSADDLQSAVKLQQAAYSRTTERQGKQTFVQYVADPLKVQVAYIDSAVVAGLICSVLFFMGLCFSVSLMVLGTKTVGSLLGRLVV</sequence>
<keyword evidence="1" id="KW-1133">Transmembrane helix</keyword>
<proteinExistence type="predicted"/>
<evidence type="ECO:0000313" key="3">
    <source>
        <dbReference type="Proteomes" id="UP001642464"/>
    </source>
</evidence>
<feature type="transmembrane region" description="Helical" evidence="1">
    <location>
        <begin position="141"/>
        <end position="161"/>
    </location>
</feature>
<feature type="transmembrane region" description="Helical" evidence="1">
    <location>
        <begin position="109"/>
        <end position="129"/>
    </location>
</feature>
<dbReference type="Proteomes" id="UP001642464">
    <property type="component" value="Unassembled WGS sequence"/>
</dbReference>